<dbReference type="RefSeq" id="WP_154326610.1">
    <property type="nucleotide sequence ID" value="NZ_CP045696.1"/>
</dbReference>
<dbReference type="InterPro" id="IPR005130">
    <property type="entry name" value="Ser_deHydtase-like_asu"/>
</dbReference>
<proteinExistence type="inferred from homology"/>
<dbReference type="HAMAP" id="MF_01845">
    <property type="entry name" value="UPF0597"/>
    <property type="match status" value="1"/>
</dbReference>
<dbReference type="AlphaFoldDB" id="A0A6L5XD40"/>
<gene>
    <name evidence="3" type="ORF">FYJ29_05080</name>
</gene>
<dbReference type="InterPro" id="IPR021144">
    <property type="entry name" value="UPF0597"/>
</dbReference>
<accession>A0A6L5XD40</accession>
<feature type="domain" description="Serine dehydratase-like alpha subunit" evidence="2">
    <location>
        <begin position="85"/>
        <end position="420"/>
    </location>
</feature>
<name>A0A6L5XD40_9BACT</name>
<protein>
    <recommendedName>
        <fullName evidence="1">UPF0597 protein FYJ29_05080</fullName>
    </recommendedName>
</protein>
<evidence type="ECO:0000313" key="4">
    <source>
        <dbReference type="Proteomes" id="UP000483362"/>
    </source>
</evidence>
<dbReference type="EMBL" id="VULT01000006">
    <property type="protein sequence ID" value="MSS17138.1"/>
    <property type="molecule type" value="Genomic_DNA"/>
</dbReference>
<dbReference type="GO" id="GO:0080146">
    <property type="term" value="F:L-cysteine desulfhydrase activity"/>
    <property type="evidence" value="ECO:0007669"/>
    <property type="project" value="TreeGrafter"/>
</dbReference>
<reference evidence="3 4" key="1">
    <citation type="submission" date="2019-08" db="EMBL/GenBank/DDBJ databases">
        <title>In-depth cultivation of the pig gut microbiome towards novel bacterial diversity and tailored functional studies.</title>
        <authorList>
            <person name="Wylensek D."/>
            <person name="Hitch T.C.A."/>
            <person name="Clavel T."/>
        </authorList>
    </citation>
    <scope>NUCLEOTIDE SEQUENCE [LARGE SCALE GENOMIC DNA]</scope>
    <source>
        <strain evidence="3 4">Oil-RF-744-WCA-WT-10</strain>
    </source>
</reference>
<dbReference type="PANTHER" id="PTHR30501:SF2">
    <property type="entry name" value="UPF0597 PROTEIN YHAM"/>
    <property type="match status" value="1"/>
</dbReference>
<evidence type="ECO:0000313" key="3">
    <source>
        <dbReference type="EMBL" id="MSS17138.1"/>
    </source>
</evidence>
<evidence type="ECO:0000259" key="2">
    <source>
        <dbReference type="Pfam" id="PF03313"/>
    </source>
</evidence>
<evidence type="ECO:0000256" key="1">
    <source>
        <dbReference type="HAMAP-Rule" id="MF_01845"/>
    </source>
</evidence>
<dbReference type="PIRSF" id="PIRSF006054">
    <property type="entry name" value="UCP006054"/>
    <property type="match status" value="1"/>
</dbReference>
<sequence length="430" mass="45435">MLNKSEMLAFLQRDMAPALGCTEPACVAIAAATAMQAIGGEINKIKGVVNSNVYKNGMSVSIPHFERKGLNYAFAIGAVIGNPDKSLQILEDLTPEDAQKAIEIVADHKVDVTIDRSQRRIYVRCDVISSNGIGTAVITDAHTNVVLVQRNGEDIMRNDTSVPTQENASLDKLTKMTIKQMRELVDTATEAELDFLSTGIDMNEKVADYGMNNEAGIGIARVLKHDCSAVLGDGLMTRTMLKVSSAIEARLNGCPLSVMSSAGSGSKGVAMIVPIVEMAKACKVSREKMLKAVALGDLLNSYINAKIGKLVAMCTCVAAASTAASVSMTWLMGGDDQQMGWAVRNMTGAISGMICDGGKVGCALKQASATAAAFLCARMAINNVRLRPTDGICDVTPEQCIDNIAKVGTPGMTLADDVILDIMLGKSAAY</sequence>
<dbReference type="PANTHER" id="PTHR30501">
    <property type="entry name" value="UPF0597 PROTEIN YHAM"/>
    <property type="match status" value="1"/>
</dbReference>
<comment type="similarity">
    <text evidence="1">Belongs to the UPF0597 family.</text>
</comment>
<dbReference type="Pfam" id="PF03313">
    <property type="entry name" value="SDH_alpha"/>
    <property type="match status" value="1"/>
</dbReference>
<dbReference type="Proteomes" id="UP000483362">
    <property type="component" value="Unassembled WGS sequence"/>
</dbReference>
<comment type="caution">
    <text evidence="3">The sequence shown here is derived from an EMBL/GenBank/DDBJ whole genome shotgun (WGS) entry which is preliminary data.</text>
</comment>
<dbReference type="GO" id="GO:0019450">
    <property type="term" value="P:L-cysteine catabolic process to pyruvate"/>
    <property type="evidence" value="ECO:0007669"/>
    <property type="project" value="TreeGrafter"/>
</dbReference>
<keyword evidence="4" id="KW-1185">Reference proteome</keyword>
<organism evidence="3 4">
    <name type="scientific">Sodaliphilus pleomorphus</name>
    <dbReference type="NCBI Taxonomy" id="2606626"/>
    <lineage>
        <taxon>Bacteria</taxon>
        <taxon>Pseudomonadati</taxon>
        <taxon>Bacteroidota</taxon>
        <taxon>Bacteroidia</taxon>
        <taxon>Bacteroidales</taxon>
        <taxon>Muribaculaceae</taxon>
        <taxon>Sodaliphilus</taxon>
    </lineage>
</organism>